<gene>
    <name evidence="1" type="ORF">SAZU_6389</name>
</gene>
<reference evidence="1" key="1">
    <citation type="journal article" date="2015" name="Genome Announc.">
        <title>Draft Genome Sequence of Thiostrepton-Producing Streptomyces azureus ATCC 14921.</title>
        <authorList>
            <person name="Sakihara K."/>
            <person name="Maeda J."/>
            <person name="Tashiro K."/>
            <person name="Fujino Y."/>
            <person name="Kuhara S."/>
            <person name="Ohshima T."/>
            <person name="Ogata S."/>
            <person name="Doi K."/>
        </authorList>
    </citation>
    <scope>NUCLEOTIDE SEQUENCE [LARGE SCALE GENOMIC DNA]</scope>
    <source>
        <strain evidence="1">ATCC14921</strain>
    </source>
</reference>
<dbReference type="Proteomes" id="UP000053859">
    <property type="component" value="Unassembled WGS sequence"/>
</dbReference>
<keyword evidence="2" id="KW-1185">Reference proteome</keyword>
<evidence type="ECO:0000313" key="1">
    <source>
        <dbReference type="EMBL" id="GAP51527.1"/>
    </source>
</evidence>
<dbReference type="EMBL" id="DF968372">
    <property type="protein sequence ID" value="GAP51527.1"/>
    <property type="molecule type" value="Genomic_DNA"/>
</dbReference>
<sequence length="99" mass="10267">MVPGDATQGLVDEGVVQVRRDAHVQGPGAAGWSFLERRVCRIAHCLPASHVRLIAVLAGVADDGRVLQGLDVEVLGGRVVLDEGAHGLAAAAVIQGRSR</sequence>
<organism evidence="1 2">
    <name type="scientific">Streptomyces azureus</name>
    <dbReference type="NCBI Taxonomy" id="146537"/>
    <lineage>
        <taxon>Bacteria</taxon>
        <taxon>Bacillati</taxon>
        <taxon>Actinomycetota</taxon>
        <taxon>Actinomycetes</taxon>
        <taxon>Kitasatosporales</taxon>
        <taxon>Streptomycetaceae</taxon>
        <taxon>Streptomyces</taxon>
    </lineage>
</organism>
<dbReference type="AlphaFoldDB" id="A0A0K8PUH5"/>
<accession>A0A0K8PUH5</accession>
<proteinExistence type="predicted"/>
<name>A0A0K8PUH5_STRAJ</name>
<evidence type="ECO:0000313" key="2">
    <source>
        <dbReference type="Proteomes" id="UP000053859"/>
    </source>
</evidence>
<protein>
    <submittedName>
        <fullName evidence="1">Uncharacterized protein</fullName>
    </submittedName>
</protein>